<dbReference type="SUPFAM" id="SSF52540">
    <property type="entry name" value="P-loop containing nucleoside triphosphate hydrolases"/>
    <property type="match status" value="1"/>
</dbReference>
<organism evidence="3 4">
    <name type="scientific">Rhodamnia argentea</name>
    <dbReference type="NCBI Taxonomy" id="178133"/>
    <lineage>
        <taxon>Eukaryota</taxon>
        <taxon>Viridiplantae</taxon>
        <taxon>Streptophyta</taxon>
        <taxon>Embryophyta</taxon>
        <taxon>Tracheophyta</taxon>
        <taxon>Spermatophyta</taxon>
        <taxon>Magnoliopsida</taxon>
        <taxon>eudicotyledons</taxon>
        <taxon>Gunneridae</taxon>
        <taxon>Pentapetalae</taxon>
        <taxon>rosids</taxon>
        <taxon>malvids</taxon>
        <taxon>Myrtales</taxon>
        <taxon>Myrtaceae</taxon>
        <taxon>Myrtoideae</taxon>
        <taxon>Myrteae</taxon>
        <taxon>Australasian group</taxon>
        <taxon>Rhodamnia</taxon>
    </lineage>
</organism>
<dbReference type="PANTHER" id="PTHR11017:SF570">
    <property type="entry name" value="DISEASE RESISTANCE PROTEIN (TIR-NBS CLASS)-RELATED"/>
    <property type="match status" value="1"/>
</dbReference>
<dbReference type="PROSITE" id="PS50104">
    <property type="entry name" value="TIR"/>
    <property type="match status" value="1"/>
</dbReference>
<reference evidence="3" key="1">
    <citation type="submission" date="2025-05" db="UniProtKB">
        <authorList>
            <consortium name="RefSeq"/>
        </authorList>
    </citation>
    <scope>NUCLEOTIDE SEQUENCE [LARGE SCALE GENOMIC DNA]</scope>
</reference>
<name>A0ABM3HAW4_9MYRT</name>
<dbReference type="SMART" id="SM00255">
    <property type="entry name" value="TIR"/>
    <property type="match status" value="1"/>
</dbReference>
<protein>
    <submittedName>
        <fullName evidence="4">Disease resistance protein RUN1-like</fullName>
    </submittedName>
</protein>
<keyword evidence="3" id="KW-1185">Reference proteome</keyword>
<evidence type="ECO:0000313" key="4">
    <source>
        <dbReference type="RefSeq" id="XP_048133745.1"/>
    </source>
</evidence>
<dbReference type="GeneID" id="115730695"/>
<reference evidence="4" key="2">
    <citation type="submission" date="2025-08" db="UniProtKB">
        <authorList>
            <consortium name="RefSeq"/>
        </authorList>
    </citation>
    <scope>IDENTIFICATION</scope>
    <source>
        <tissue evidence="4">Leaf</tissue>
    </source>
</reference>
<dbReference type="RefSeq" id="XP_048133745.1">
    <property type="nucleotide sequence ID" value="XM_048277788.1"/>
</dbReference>
<accession>A0ABM3HAW4</accession>
<dbReference type="Proteomes" id="UP000827889">
    <property type="component" value="Chromosome 1"/>
</dbReference>
<proteinExistence type="predicted"/>
<dbReference type="InterPro" id="IPR027417">
    <property type="entry name" value="P-loop_NTPase"/>
</dbReference>
<dbReference type="Pfam" id="PF00931">
    <property type="entry name" value="NB-ARC"/>
    <property type="match status" value="1"/>
</dbReference>
<dbReference type="InterPro" id="IPR000157">
    <property type="entry name" value="TIR_dom"/>
</dbReference>
<dbReference type="Gene3D" id="3.40.50.300">
    <property type="entry name" value="P-loop containing nucleotide triphosphate hydrolases"/>
    <property type="match status" value="1"/>
</dbReference>
<evidence type="ECO:0000256" key="1">
    <source>
        <dbReference type="SAM" id="MobiDB-lite"/>
    </source>
</evidence>
<feature type="compositionally biased region" description="Polar residues" evidence="1">
    <location>
        <begin position="17"/>
        <end position="38"/>
    </location>
</feature>
<feature type="domain" description="TIR" evidence="2">
    <location>
        <begin position="51"/>
        <end position="199"/>
    </location>
</feature>
<dbReference type="PANTHER" id="PTHR11017">
    <property type="entry name" value="LEUCINE-RICH REPEAT-CONTAINING PROTEIN"/>
    <property type="match status" value="1"/>
</dbReference>
<dbReference type="SUPFAM" id="SSF52200">
    <property type="entry name" value="Toll/Interleukin receptor TIR domain"/>
    <property type="match status" value="1"/>
</dbReference>
<dbReference type="Gene3D" id="3.40.50.10140">
    <property type="entry name" value="Toll/interleukin-1 receptor homology (TIR) domain"/>
    <property type="match status" value="1"/>
</dbReference>
<evidence type="ECO:0000259" key="2">
    <source>
        <dbReference type="PROSITE" id="PS50104"/>
    </source>
</evidence>
<evidence type="ECO:0000313" key="3">
    <source>
        <dbReference type="Proteomes" id="UP000827889"/>
    </source>
</evidence>
<feature type="region of interest" description="Disordered" evidence="1">
    <location>
        <begin position="496"/>
        <end position="524"/>
    </location>
</feature>
<dbReference type="InterPro" id="IPR044974">
    <property type="entry name" value="Disease_R_plants"/>
</dbReference>
<dbReference type="Pfam" id="PF01582">
    <property type="entry name" value="TIR"/>
    <property type="match status" value="1"/>
</dbReference>
<dbReference type="PRINTS" id="PR00364">
    <property type="entry name" value="DISEASERSIST"/>
</dbReference>
<dbReference type="InterPro" id="IPR002182">
    <property type="entry name" value="NB-ARC"/>
</dbReference>
<dbReference type="InterPro" id="IPR035897">
    <property type="entry name" value="Toll_tir_struct_dom_sf"/>
</dbReference>
<gene>
    <name evidence="4" type="primary">LOC115730695</name>
</gene>
<feature type="region of interest" description="Disordered" evidence="1">
    <location>
        <begin position="13"/>
        <end position="38"/>
    </location>
</feature>
<sequence length="524" mass="59112">MFYYLFCRNAEDGDSGASGSPTALTETNSGSFSLPETNDSASSSSIELIGNHYDVFLSFRGPDTREGFTDHLYNGLVDAGIRAFRDDNELRQGEKIGPDLLSSIQNSKILIPILSVNYGSSKWCLDELVQIMECKNSNMRHIVLPIFYKVEPAHIRYQSGSFGDAFRRRFIAADVPLLEFWRHILHALHAFWRHISATPKRDRRPIDPTVLEKWKQALKEVSSLKGWEAKGYEGVLVRSVVQKVLRELKKDFELVIPENLVGIDNQVEKVMEFVDNHASATLFVGIYGMGGIGKTTFAKTIYNKLSNQFENCSFIADIGVSCQHNGLEYLQNQLIFDILMQKDQICNKDEGTKFISSKFGAKKVLILLDDVDEEDQLEALAGSHKWFSSGSRILITTRNKSILDNGRVDYHYELEELDMNQSLILFSRHAFRMNSPPMEFEDLTHKVVSTTRRAPLCLEVLGSFLCGKGPTIWRGFGYYSTGCDVNAEIFVRVSEGTSKETESSEDQELNAGTSPDADYASFER</sequence>